<evidence type="ECO:0000313" key="2">
    <source>
        <dbReference type="EMBL" id="PNY13894.1"/>
    </source>
</evidence>
<reference evidence="2 3" key="2">
    <citation type="journal article" date="2017" name="Front. Plant Sci.">
        <title>Gene Classification and Mining of Molecular Markers Useful in Red Clover (Trifolium pratense) Breeding.</title>
        <authorList>
            <person name="Istvanek J."/>
            <person name="Dluhosova J."/>
            <person name="Dluhos P."/>
            <person name="Patkova L."/>
            <person name="Nedelnik J."/>
            <person name="Repkova J."/>
        </authorList>
    </citation>
    <scope>NUCLEOTIDE SEQUENCE [LARGE SCALE GENOMIC DNA]</scope>
    <source>
        <strain evidence="3">cv. Tatra</strain>
        <tissue evidence="2">Young leaves</tissue>
    </source>
</reference>
<protein>
    <submittedName>
        <fullName evidence="2">Uncharacterized protein</fullName>
    </submittedName>
</protein>
<dbReference type="Proteomes" id="UP000236291">
    <property type="component" value="Unassembled WGS sequence"/>
</dbReference>
<feature type="coiled-coil region" evidence="1">
    <location>
        <begin position="43"/>
        <end position="77"/>
    </location>
</feature>
<reference evidence="2 3" key="1">
    <citation type="journal article" date="2014" name="Am. J. Bot.">
        <title>Genome assembly and annotation for red clover (Trifolium pratense; Fabaceae).</title>
        <authorList>
            <person name="Istvanek J."/>
            <person name="Jaros M."/>
            <person name="Krenek A."/>
            <person name="Repkova J."/>
        </authorList>
    </citation>
    <scope>NUCLEOTIDE SEQUENCE [LARGE SCALE GENOMIC DNA]</scope>
    <source>
        <strain evidence="3">cv. Tatra</strain>
        <tissue evidence="2">Young leaves</tissue>
    </source>
</reference>
<keyword evidence="1" id="KW-0175">Coiled coil</keyword>
<name>A0A2K3PF81_TRIPR</name>
<dbReference type="AlphaFoldDB" id="A0A2K3PF81"/>
<dbReference type="EMBL" id="ASHM01006420">
    <property type="protein sequence ID" value="PNY13894.1"/>
    <property type="molecule type" value="Genomic_DNA"/>
</dbReference>
<evidence type="ECO:0000256" key="1">
    <source>
        <dbReference type="SAM" id="Coils"/>
    </source>
</evidence>
<dbReference type="PANTHER" id="PTHR36344">
    <property type="entry name" value="RX N-TERMINAL DOMAIN-CONTAINING PROTEIN"/>
    <property type="match status" value="1"/>
</dbReference>
<sequence length="90" mass="10667">MDPPVTTLTLFQIEQAIINVENEKLQQEQTLAAFWEHMPPVEEEVLVKRIQELRDVIRALEERRRDLIRERELLLIRAASIIRRRPGANN</sequence>
<evidence type="ECO:0000313" key="3">
    <source>
        <dbReference type="Proteomes" id="UP000236291"/>
    </source>
</evidence>
<gene>
    <name evidence="2" type="ORF">L195_g010562</name>
</gene>
<dbReference type="PANTHER" id="PTHR36344:SF1">
    <property type="entry name" value="RX N-TERMINAL DOMAIN-CONTAINING PROTEIN"/>
    <property type="match status" value="1"/>
</dbReference>
<comment type="caution">
    <text evidence="2">The sequence shown here is derived from an EMBL/GenBank/DDBJ whole genome shotgun (WGS) entry which is preliminary data.</text>
</comment>
<organism evidence="2 3">
    <name type="scientific">Trifolium pratense</name>
    <name type="common">Red clover</name>
    <dbReference type="NCBI Taxonomy" id="57577"/>
    <lineage>
        <taxon>Eukaryota</taxon>
        <taxon>Viridiplantae</taxon>
        <taxon>Streptophyta</taxon>
        <taxon>Embryophyta</taxon>
        <taxon>Tracheophyta</taxon>
        <taxon>Spermatophyta</taxon>
        <taxon>Magnoliopsida</taxon>
        <taxon>eudicotyledons</taxon>
        <taxon>Gunneridae</taxon>
        <taxon>Pentapetalae</taxon>
        <taxon>rosids</taxon>
        <taxon>fabids</taxon>
        <taxon>Fabales</taxon>
        <taxon>Fabaceae</taxon>
        <taxon>Papilionoideae</taxon>
        <taxon>50 kb inversion clade</taxon>
        <taxon>NPAAA clade</taxon>
        <taxon>Hologalegina</taxon>
        <taxon>IRL clade</taxon>
        <taxon>Trifolieae</taxon>
        <taxon>Trifolium</taxon>
    </lineage>
</organism>
<proteinExistence type="predicted"/>
<accession>A0A2K3PF81</accession>